<comment type="caution">
    <text evidence="4">The sequence shown here is derived from an EMBL/GenBank/DDBJ whole genome shotgun (WGS) entry which is preliminary data.</text>
</comment>
<dbReference type="CDD" id="cd00198">
    <property type="entry name" value="vWFA"/>
    <property type="match status" value="1"/>
</dbReference>
<dbReference type="InterPro" id="IPR000608">
    <property type="entry name" value="UBC"/>
</dbReference>
<feature type="domain" description="UBC core" evidence="2">
    <location>
        <begin position="824"/>
        <end position="970"/>
    </location>
</feature>
<evidence type="ECO:0000313" key="4">
    <source>
        <dbReference type="EMBL" id="KAK8887917.1"/>
    </source>
</evidence>
<proteinExistence type="predicted"/>
<accession>A0ABR2K9V5</accession>
<dbReference type="Pfam" id="PF00179">
    <property type="entry name" value="UQ_con"/>
    <property type="match status" value="1"/>
</dbReference>
<evidence type="ECO:0000256" key="1">
    <source>
        <dbReference type="SAM" id="MobiDB-lite"/>
    </source>
</evidence>
<evidence type="ECO:0000259" key="3">
    <source>
        <dbReference type="PROSITE" id="PS50234"/>
    </source>
</evidence>
<feature type="domain" description="VWFA" evidence="3">
    <location>
        <begin position="556"/>
        <end position="757"/>
    </location>
</feature>
<evidence type="ECO:0000313" key="5">
    <source>
        <dbReference type="Proteomes" id="UP001470230"/>
    </source>
</evidence>
<dbReference type="SMART" id="SM00327">
    <property type="entry name" value="VWA"/>
    <property type="match status" value="1"/>
</dbReference>
<dbReference type="PROSITE" id="PS50127">
    <property type="entry name" value="UBC_2"/>
    <property type="match status" value="1"/>
</dbReference>
<dbReference type="CDD" id="cd00195">
    <property type="entry name" value="UBCc_UEV"/>
    <property type="match status" value="1"/>
</dbReference>
<dbReference type="Gene3D" id="3.10.110.10">
    <property type="entry name" value="Ubiquitin Conjugating Enzyme"/>
    <property type="match status" value="1"/>
</dbReference>
<reference evidence="4 5" key="1">
    <citation type="submission" date="2024-04" db="EMBL/GenBank/DDBJ databases">
        <title>Tritrichomonas musculus Genome.</title>
        <authorList>
            <person name="Alves-Ferreira E."/>
            <person name="Grigg M."/>
            <person name="Lorenzi H."/>
            <person name="Galac M."/>
        </authorList>
    </citation>
    <scope>NUCLEOTIDE SEQUENCE [LARGE SCALE GENOMIC DNA]</scope>
    <source>
        <strain evidence="4 5">EAF2021</strain>
    </source>
</reference>
<keyword evidence="5" id="KW-1185">Reference proteome</keyword>
<dbReference type="SMART" id="SM00212">
    <property type="entry name" value="UBCc"/>
    <property type="match status" value="1"/>
</dbReference>
<dbReference type="InterPro" id="IPR002035">
    <property type="entry name" value="VWF_A"/>
</dbReference>
<dbReference type="InterPro" id="IPR016135">
    <property type="entry name" value="UBQ-conjugating_enzyme/RWD"/>
</dbReference>
<dbReference type="Proteomes" id="UP001470230">
    <property type="component" value="Unassembled WGS sequence"/>
</dbReference>
<sequence>MSVYTVRYKLDKSKIHTIKVPTDSSIKGLLELVNEKHHLKLKTIYLKSYLAFLDLDDQLSDWPPDEEDAIFFFSENDDLNPEDFEDAPKEADEDAEDHSSSESESGDEIKPISSSKSSKSSSKSPEYPSVPKMSYPSIPTVGKEKPLDSLLETQLKGSFRAKFTPKRFEDDSEPDEFYVYSTKDYNSITNPTKINLPLNSTYEDTEKEIRKSLSIKKDLQLHIYLPSGIPFVKKYGKKNEKNKLGNFFNQFENAKHVLYVVITREIDQKVLDDVVSEVCSAKDEKMRLLLCPISKCAGIGYSRIACLLGTFYYRGLRTYNFINSVARCTGFAPLISCLSSMLYHEKITGLMLATVTASLHTLFSTLLPKSTEPKDVFTRCLECACYIVHIEEAYMSEKKKEKKKAQSKQEIIKIIDIDKDEGSETISYLQNCHIEGVFYQYSPDIDDDDNFEIAILEKIPTFKIIEDIFNNYASFRPLPPLSARQVNITCIIQYVKGQTLLYVGSKNEDGPEEKINIIDPFIGEVRTTDVEKLASDVEKYSEEAAPLIEAEDVEELIVILFDVSGSMLSQYGVKKMAVKRKYDRTKEPPVPVVGDTDRFSIATQYLITFLNRSFGFKLPQLISLISFNDQPKEVCDFTPLGPKIETAAAENIKISGTSHVWDALDYSITKLNEFNKDKEYPNAKPRILIFSDGIDLGSEKKQEKVCQRAIDSGIIVDSVIVSLVDSCESLCKFAHLTGGYSLRTEDFNDVNSLFEKESFLSLKLRPRPVIPTEKITKDVFNNADDNFDNEVDNYDFITKTHRVALSTPNFVMSEAKKSKKQPERQVLRLLREMKIFQLANDDTIKLYINSKDINNWKVYMLGPDDTFYSDRWWYLSITFSEGYPLQPPLFRFITVPYHINISEDGRVCASFLYKSYRSSYSVYELVTKVKELLKNPEEKSPISVYKRMLYFKDRDEYDIKVQDIADTTPDSVKTYLKGCSIDDDAKFKVSEKDFENQDEEVIDDIDSLFDPDVPRPDYLGPTLIEDILPDDLF</sequence>
<gene>
    <name evidence="4" type="ORF">M9Y10_038976</name>
</gene>
<feature type="region of interest" description="Disordered" evidence="1">
    <location>
        <begin position="77"/>
        <end position="141"/>
    </location>
</feature>
<dbReference type="Pfam" id="PF00092">
    <property type="entry name" value="VWA"/>
    <property type="match status" value="1"/>
</dbReference>
<feature type="compositionally biased region" description="Low complexity" evidence="1">
    <location>
        <begin position="113"/>
        <end position="124"/>
    </location>
</feature>
<dbReference type="InterPro" id="IPR036465">
    <property type="entry name" value="vWFA_dom_sf"/>
</dbReference>
<evidence type="ECO:0000259" key="2">
    <source>
        <dbReference type="PROSITE" id="PS50127"/>
    </source>
</evidence>
<protein>
    <recommendedName>
        <fullName evidence="6">UBC core domain-containing protein</fullName>
    </recommendedName>
</protein>
<feature type="compositionally biased region" description="Acidic residues" evidence="1">
    <location>
        <begin position="77"/>
        <end position="96"/>
    </location>
</feature>
<dbReference type="SUPFAM" id="SSF54495">
    <property type="entry name" value="UBC-like"/>
    <property type="match status" value="1"/>
</dbReference>
<dbReference type="PROSITE" id="PS50234">
    <property type="entry name" value="VWFA"/>
    <property type="match status" value="1"/>
</dbReference>
<organism evidence="4 5">
    <name type="scientific">Tritrichomonas musculus</name>
    <dbReference type="NCBI Taxonomy" id="1915356"/>
    <lineage>
        <taxon>Eukaryota</taxon>
        <taxon>Metamonada</taxon>
        <taxon>Parabasalia</taxon>
        <taxon>Tritrichomonadida</taxon>
        <taxon>Tritrichomonadidae</taxon>
        <taxon>Tritrichomonas</taxon>
    </lineage>
</organism>
<evidence type="ECO:0008006" key="6">
    <source>
        <dbReference type="Google" id="ProtNLM"/>
    </source>
</evidence>
<name>A0ABR2K9V5_9EUKA</name>
<dbReference type="SUPFAM" id="SSF53300">
    <property type="entry name" value="vWA-like"/>
    <property type="match status" value="1"/>
</dbReference>
<dbReference type="Gene3D" id="3.40.50.410">
    <property type="entry name" value="von Willebrand factor, type A domain"/>
    <property type="match status" value="1"/>
</dbReference>
<dbReference type="EMBL" id="JAPFFF010000006">
    <property type="protein sequence ID" value="KAK8887917.1"/>
    <property type="molecule type" value="Genomic_DNA"/>
</dbReference>
<dbReference type="PANTHER" id="PTHR24067">
    <property type="entry name" value="UBIQUITIN-CONJUGATING ENZYME E2"/>
    <property type="match status" value="1"/>
</dbReference>
<dbReference type="InterPro" id="IPR050113">
    <property type="entry name" value="Ub_conjugating_enzyme"/>
</dbReference>